<evidence type="ECO:0000313" key="3">
    <source>
        <dbReference type="Proteomes" id="UP001596302"/>
    </source>
</evidence>
<evidence type="ECO:0000256" key="1">
    <source>
        <dbReference type="SAM" id="MobiDB-lite"/>
    </source>
</evidence>
<name>A0ABW1IX65_9PSEU</name>
<reference evidence="3" key="1">
    <citation type="journal article" date="2019" name="Int. J. Syst. Evol. Microbiol.">
        <title>The Global Catalogue of Microorganisms (GCM) 10K type strain sequencing project: providing services to taxonomists for standard genome sequencing and annotation.</title>
        <authorList>
            <consortium name="The Broad Institute Genomics Platform"/>
            <consortium name="The Broad Institute Genome Sequencing Center for Infectious Disease"/>
            <person name="Wu L."/>
            <person name="Ma J."/>
        </authorList>
    </citation>
    <scope>NUCLEOTIDE SEQUENCE [LARGE SCALE GENOMIC DNA]</scope>
    <source>
        <strain evidence="3">CCM 8391</strain>
    </source>
</reference>
<dbReference type="Proteomes" id="UP001596302">
    <property type="component" value="Unassembled WGS sequence"/>
</dbReference>
<dbReference type="EMBL" id="JBHSQW010000006">
    <property type="protein sequence ID" value="MFC5993058.1"/>
    <property type="molecule type" value="Genomic_DNA"/>
</dbReference>
<organism evidence="2 3">
    <name type="scientific">Pseudonocardia hispaniensis</name>
    <dbReference type="NCBI Taxonomy" id="904933"/>
    <lineage>
        <taxon>Bacteria</taxon>
        <taxon>Bacillati</taxon>
        <taxon>Actinomycetota</taxon>
        <taxon>Actinomycetes</taxon>
        <taxon>Pseudonocardiales</taxon>
        <taxon>Pseudonocardiaceae</taxon>
        <taxon>Pseudonocardia</taxon>
    </lineage>
</organism>
<accession>A0ABW1IX65</accession>
<keyword evidence="3" id="KW-1185">Reference proteome</keyword>
<feature type="region of interest" description="Disordered" evidence="1">
    <location>
        <begin position="1"/>
        <end position="20"/>
    </location>
</feature>
<sequence>MAPAVPTFAPSTTSTGIGGQIEAGKLPGSCERLLATNDLGALFALPLDSVSVRSIRGVPQPSVARTERIGCTYSRNGPGGRRLIEMGISRYADEAAALKQWRINSDAERAGSENRDLPIGTAKGVLVEHRDEAVLLVAYGVDNLTFVLPRGAAGDRPVADVLIDLALRVIPQVSATAPA</sequence>
<protein>
    <recommendedName>
        <fullName evidence="4">DUF3558 domain-containing protein</fullName>
    </recommendedName>
</protein>
<proteinExistence type="predicted"/>
<evidence type="ECO:0008006" key="4">
    <source>
        <dbReference type="Google" id="ProtNLM"/>
    </source>
</evidence>
<comment type="caution">
    <text evidence="2">The sequence shown here is derived from an EMBL/GenBank/DDBJ whole genome shotgun (WGS) entry which is preliminary data.</text>
</comment>
<gene>
    <name evidence="2" type="ORF">ACFQE5_02410</name>
</gene>
<dbReference type="RefSeq" id="WP_379582244.1">
    <property type="nucleotide sequence ID" value="NZ_JBHSQW010000006.1"/>
</dbReference>
<evidence type="ECO:0000313" key="2">
    <source>
        <dbReference type="EMBL" id="MFC5993058.1"/>
    </source>
</evidence>